<proteinExistence type="predicted"/>
<reference evidence="2 3" key="1">
    <citation type="submission" date="2015-04" db="EMBL/GenBank/DDBJ databases">
        <authorList>
            <consortium name="Pathogen Informatics"/>
        </authorList>
    </citation>
    <scope>NUCLEOTIDE SEQUENCE [LARGE SCALE GENOMIC DNA]</scope>
    <source>
        <strain evidence="2 3">SGS1</strain>
    </source>
</reference>
<evidence type="ECO:0000313" key="2">
    <source>
        <dbReference type="EMBL" id="CRG84767.1"/>
    </source>
</evidence>
<evidence type="ECO:0000256" key="1">
    <source>
        <dbReference type="SAM" id="Phobius"/>
    </source>
</evidence>
<dbReference type="GeneID" id="39734205"/>
<gene>
    <name evidence="2" type="ORF">PRELSG_0027500</name>
</gene>
<organism evidence="2 3">
    <name type="scientific">Plasmodium relictum</name>
    <dbReference type="NCBI Taxonomy" id="85471"/>
    <lineage>
        <taxon>Eukaryota</taxon>
        <taxon>Sar</taxon>
        <taxon>Alveolata</taxon>
        <taxon>Apicomplexa</taxon>
        <taxon>Aconoidasida</taxon>
        <taxon>Haemosporida</taxon>
        <taxon>Plasmodiidae</taxon>
        <taxon>Plasmodium</taxon>
        <taxon>Plasmodium (Haemamoeba)</taxon>
    </lineage>
</organism>
<protein>
    <submittedName>
        <fullName evidence="2">Fam-h protein</fullName>
    </submittedName>
</protein>
<keyword evidence="1" id="KW-1133">Transmembrane helix</keyword>
<keyword evidence="1" id="KW-0472">Membrane</keyword>
<accession>A0A1J1GNX3</accession>
<name>A0A1J1GNX3_PLARL</name>
<dbReference type="RefSeq" id="XP_028531174.1">
    <property type="nucleotide sequence ID" value="XM_028675801.1"/>
</dbReference>
<keyword evidence="1" id="KW-0812">Transmembrane</keyword>
<dbReference type="Proteomes" id="UP000220158">
    <property type="component" value="Unassembled WGS sequence"/>
</dbReference>
<keyword evidence="3" id="KW-1185">Reference proteome</keyword>
<feature type="transmembrane region" description="Helical" evidence="1">
    <location>
        <begin position="197"/>
        <end position="213"/>
    </location>
</feature>
<dbReference type="KEGG" id="prel:PRELSG_0027500"/>
<dbReference type="VEuPathDB" id="PlasmoDB:PRELSG_0027500"/>
<evidence type="ECO:0000313" key="3">
    <source>
        <dbReference type="Proteomes" id="UP000220158"/>
    </source>
</evidence>
<feature type="transmembrane region" description="Helical" evidence="1">
    <location>
        <begin position="165"/>
        <end position="185"/>
    </location>
</feature>
<sequence>MNRKKNIDLIFNFRMHSRYYSHVTKGFNDTYIPALNIYSKRKKKNALYFPIKFFIFTLSIWILQYSNNWDSCKSLNHKNGLNNILNLGDKRSLAENNDSIKQKEGLQCYIQEGMMTINLEPRNEQSKIEQNINVEPKYEKETMEKNEKIKFSEGILYKCKNNLKLVSLFLAIFLSLSSFSLFLLNHLDYSELYDVDLVLFTLSSLIVSTILIYERIDIKYKK</sequence>
<dbReference type="AlphaFoldDB" id="A0A1J1GNX3"/>
<dbReference type="EMBL" id="CVMU01000283">
    <property type="protein sequence ID" value="CRG84767.1"/>
    <property type="molecule type" value="Genomic_DNA"/>
</dbReference>